<dbReference type="PROSITE" id="PS50109">
    <property type="entry name" value="HIS_KIN"/>
    <property type="match status" value="1"/>
</dbReference>
<dbReference type="EC" id="2.7.13.3" evidence="2"/>
<comment type="catalytic activity">
    <reaction evidence="1">
        <text>ATP + protein L-histidine = ADP + protein N-phospho-L-histidine.</text>
        <dbReference type="EC" id="2.7.13.3"/>
    </reaction>
</comment>
<dbReference type="RefSeq" id="WP_053418476.1">
    <property type="nucleotide sequence ID" value="NZ_LILB01000007.1"/>
</dbReference>
<dbReference type="InterPro" id="IPR003594">
    <property type="entry name" value="HATPase_dom"/>
</dbReference>
<name>A0A0M0LBS0_9BACL</name>
<evidence type="ECO:0000256" key="3">
    <source>
        <dbReference type="ARBA" id="ARBA00022679"/>
    </source>
</evidence>
<keyword evidence="6" id="KW-0067">ATP-binding</keyword>
<dbReference type="GO" id="GO:0005524">
    <property type="term" value="F:ATP binding"/>
    <property type="evidence" value="ECO:0007669"/>
    <property type="project" value="UniProtKB-KW"/>
</dbReference>
<evidence type="ECO:0000313" key="11">
    <source>
        <dbReference type="Proteomes" id="UP000036867"/>
    </source>
</evidence>
<dbReference type="STRING" id="263475.AMD00_18265"/>
<dbReference type="Pfam" id="PF02518">
    <property type="entry name" value="HATPase_c"/>
    <property type="match status" value="1"/>
</dbReference>
<keyword evidence="3" id="KW-0808">Transferase</keyword>
<dbReference type="GeneID" id="301138043"/>
<evidence type="ECO:0000313" key="10">
    <source>
        <dbReference type="EMBL" id="KOO48342.1"/>
    </source>
</evidence>
<dbReference type="InterPro" id="IPR005467">
    <property type="entry name" value="His_kinase_dom"/>
</dbReference>
<dbReference type="PRINTS" id="PR00344">
    <property type="entry name" value="BCTRLSENSOR"/>
</dbReference>
<dbReference type="SUPFAM" id="SSF55874">
    <property type="entry name" value="ATPase domain of HSP90 chaperone/DNA topoisomerase II/histidine kinase"/>
    <property type="match status" value="1"/>
</dbReference>
<gene>
    <name evidence="10" type="ORF">AMD00_18265</name>
</gene>
<feature type="transmembrane region" description="Helical" evidence="8">
    <location>
        <begin position="12"/>
        <end position="32"/>
    </location>
</feature>
<organism evidence="10 11">
    <name type="scientific">Viridibacillus arvi</name>
    <dbReference type="NCBI Taxonomy" id="263475"/>
    <lineage>
        <taxon>Bacteria</taxon>
        <taxon>Bacillati</taxon>
        <taxon>Bacillota</taxon>
        <taxon>Bacilli</taxon>
        <taxon>Bacillales</taxon>
        <taxon>Caryophanaceae</taxon>
        <taxon>Viridibacillus</taxon>
    </lineage>
</organism>
<dbReference type="Proteomes" id="UP000036867">
    <property type="component" value="Unassembled WGS sequence"/>
</dbReference>
<dbReference type="GO" id="GO:0000160">
    <property type="term" value="P:phosphorelay signal transduction system"/>
    <property type="evidence" value="ECO:0007669"/>
    <property type="project" value="UniProtKB-KW"/>
</dbReference>
<feature type="transmembrane region" description="Helical" evidence="8">
    <location>
        <begin position="97"/>
        <end position="113"/>
    </location>
</feature>
<evidence type="ECO:0000256" key="4">
    <source>
        <dbReference type="ARBA" id="ARBA00022741"/>
    </source>
</evidence>
<dbReference type="AlphaFoldDB" id="A0A0M0LBS0"/>
<evidence type="ECO:0000256" key="8">
    <source>
        <dbReference type="SAM" id="Phobius"/>
    </source>
</evidence>
<keyword evidence="7" id="KW-0902">Two-component regulatory system</keyword>
<evidence type="ECO:0000256" key="2">
    <source>
        <dbReference type="ARBA" id="ARBA00012438"/>
    </source>
</evidence>
<dbReference type="PANTHER" id="PTHR43065:SF46">
    <property type="entry name" value="C4-DICARBOXYLATE TRANSPORT SENSOR PROTEIN DCTB"/>
    <property type="match status" value="1"/>
</dbReference>
<keyword evidence="8" id="KW-1133">Transmembrane helix</keyword>
<feature type="transmembrane region" description="Helical" evidence="8">
    <location>
        <begin position="125"/>
        <end position="146"/>
    </location>
</feature>
<dbReference type="InterPro" id="IPR036890">
    <property type="entry name" value="HATPase_C_sf"/>
</dbReference>
<comment type="caution">
    <text evidence="10">The sequence shown here is derived from an EMBL/GenBank/DDBJ whole genome shotgun (WGS) entry which is preliminary data.</text>
</comment>
<keyword evidence="11" id="KW-1185">Reference proteome</keyword>
<dbReference type="OrthoDB" id="1674512at2"/>
<proteinExistence type="predicted"/>
<evidence type="ECO:0000256" key="7">
    <source>
        <dbReference type="ARBA" id="ARBA00023012"/>
    </source>
</evidence>
<dbReference type="GO" id="GO:0004673">
    <property type="term" value="F:protein histidine kinase activity"/>
    <property type="evidence" value="ECO:0007669"/>
    <property type="project" value="UniProtKB-EC"/>
</dbReference>
<evidence type="ECO:0000256" key="1">
    <source>
        <dbReference type="ARBA" id="ARBA00000085"/>
    </source>
</evidence>
<dbReference type="Gene3D" id="3.30.565.10">
    <property type="entry name" value="Histidine kinase-like ATPase, C-terminal domain"/>
    <property type="match status" value="1"/>
</dbReference>
<dbReference type="InterPro" id="IPR004358">
    <property type="entry name" value="Sig_transdc_His_kin-like_C"/>
</dbReference>
<dbReference type="SMART" id="SM00387">
    <property type="entry name" value="HATPase_c"/>
    <property type="match status" value="1"/>
</dbReference>
<dbReference type="PATRIC" id="fig|263475.3.peg.2493"/>
<sequence>MNNLSIRWRKSELIWIILIAILTAISSEIKVAPFYGENFRFGLGSIMFLLLILIRPPYAIIRAGIVTGLTVVLFRIMNDVAFNLFDLTESLKQNAPAFIYYFIFSSGFRIFGVKKYQDKPLHLGIYATLLEIIGNSAEHIIRAFLITDTNIDLYDLGLLSAVALLRSFFVVGLYSSVVISEQHKRLEEKLTVDSGLYVETLYLQKSMNHIEKITASSYDLYRKLKDIEQRELSVKALHIAQEIHEVKKDAQRIFSGLSNITLQKTNDVYFLSNLLDFVTTANTKYSELLGKQIVFHVKVSTDFETNQQIPLLAMLNNLVANAVEAIDDVGEISIEVFDIEKKTCFKVSDSGNGISKEDLDFIFEPGFTTKYNKQGVAATGIGLSHVREIVQMLEGDISVRNFESGLIFRIEIPTKNIRKRVE</sequence>
<accession>A0A0M0LBS0</accession>
<feature type="domain" description="Histidine kinase" evidence="9">
    <location>
        <begin position="311"/>
        <end position="416"/>
    </location>
</feature>
<dbReference type="PANTHER" id="PTHR43065">
    <property type="entry name" value="SENSOR HISTIDINE KINASE"/>
    <property type="match status" value="1"/>
</dbReference>
<keyword evidence="8" id="KW-0472">Membrane</keyword>
<evidence type="ECO:0000256" key="5">
    <source>
        <dbReference type="ARBA" id="ARBA00022777"/>
    </source>
</evidence>
<evidence type="ECO:0000259" key="9">
    <source>
        <dbReference type="PROSITE" id="PS50109"/>
    </source>
</evidence>
<keyword evidence="8" id="KW-0812">Transmembrane</keyword>
<keyword evidence="5" id="KW-0418">Kinase</keyword>
<feature type="transmembrane region" description="Helical" evidence="8">
    <location>
        <begin position="38"/>
        <end position="54"/>
    </location>
</feature>
<dbReference type="EMBL" id="LILB01000007">
    <property type="protein sequence ID" value="KOO48342.1"/>
    <property type="molecule type" value="Genomic_DNA"/>
</dbReference>
<evidence type="ECO:0000256" key="6">
    <source>
        <dbReference type="ARBA" id="ARBA00022840"/>
    </source>
</evidence>
<reference evidence="11" key="1">
    <citation type="submission" date="2015-08" db="EMBL/GenBank/DDBJ databases">
        <title>Fjat-10028 dsm 16317.</title>
        <authorList>
            <person name="Liu B."/>
            <person name="Wang J."/>
            <person name="Zhu Y."/>
            <person name="Liu G."/>
            <person name="Chen Q."/>
            <person name="Chen Z."/>
            <person name="Lan J."/>
            <person name="Che J."/>
            <person name="Ge C."/>
            <person name="Shi H."/>
            <person name="Pan Z."/>
            <person name="Liu X."/>
        </authorList>
    </citation>
    <scope>NUCLEOTIDE SEQUENCE [LARGE SCALE GENOMIC DNA]</scope>
    <source>
        <strain evidence="11">DSM 16317</strain>
    </source>
</reference>
<protein>
    <recommendedName>
        <fullName evidence="2">histidine kinase</fullName>
        <ecNumber evidence="2">2.7.13.3</ecNumber>
    </recommendedName>
</protein>
<keyword evidence="4" id="KW-0547">Nucleotide-binding</keyword>
<feature type="transmembrane region" description="Helical" evidence="8">
    <location>
        <begin position="59"/>
        <end position="77"/>
    </location>
</feature>
<feature type="transmembrane region" description="Helical" evidence="8">
    <location>
        <begin position="158"/>
        <end position="179"/>
    </location>
</feature>